<dbReference type="GO" id="GO:0006606">
    <property type="term" value="P:protein import into nucleus"/>
    <property type="evidence" value="ECO:0007669"/>
    <property type="project" value="TreeGrafter"/>
</dbReference>
<evidence type="ECO:0000256" key="4">
    <source>
        <dbReference type="ARBA" id="ARBA00023242"/>
    </source>
</evidence>
<dbReference type="PANTHER" id="PTHR12363:SF33">
    <property type="entry name" value="IMPORTIN-13"/>
    <property type="match status" value="1"/>
</dbReference>
<organism evidence="6 7">
    <name type="scientific">Aphanomyces stellatus</name>
    <dbReference type="NCBI Taxonomy" id="120398"/>
    <lineage>
        <taxon>Eukaryota</taxon>
        <taxon>Sar</taxon>
        <taxon>Stramenopiles</taxon>
        <taxon>Oomycota</taxon>
        <taxon>Saprolegniomycetes</taxon>
        <taxon>Saprolegniales</taxon>
        <taxon>Verrucalvaceae</taxon>
        <taxon>Aphanomyces</taxon>
    </lineage>
</organism>
<comment type="subcellular location">
    <subcellularLocation>
        <location evidence="1">Nucleus</location>
    </subcellularLocation>
</comment>
<keyword evidence="3" id="KW-0813">Transport</keyword>
<dbReference type="Gene3D" id="1.25.10.10">
    <property type="entry name" value="Leucine-rich Repeat Variant"/>
    <property type="match status" value="1"/>
</dbReference>
<dbReference type="GO" id="GO:0005634">
    <property type="term" value="C:nucleus"/>
    <property type="evidence" value="ECO:0007669"/>
    <property type="project" value="UniProtKB-SubCell"/>
</dbReference>
<evidence type="ECO:0000256" key="3">
    <source>
        <dbReference type="ARBA" id="ARBA00022448"/>
    </source>
</evidence>
<dbReference type="PANTHER" id="PTHR12363">
    <property type="entry name" value="TRANSPORTIN 3 AND IMPORTIN 13"/>
    <property type="match status" value="1"/>
</dbReference>
<proteinExistence type="inferred from homology"/>
<reference evidence="6 7" key="1">
    <citation type="submission" date="2019-03" db="EMBL/GenBank/DDBJ databases">
        <authorList>
            <person name="Gaulin E."/>
            <person name="Dumas B."/>
        </authorList>
    </citation>
    <scope>NUCLEOTIDE SEQUENCE [LARGE SCALE GENOMIC DNA]</scope>
    <source>
        <strain evidence="6">CBS 568.67</strain>
    </source>
</reference>
<dbReference type="InterPro" id="IPR051345">
    <property type="entry name" value="Importin_beta-like_NTR"/>
</dbReference>
<evidence type="ECO:0000256" key="1">
    <source>
        <dbReference type="ARBA" id="ARBA00004123"/>
    </source>
</evidence>
<accession>A0A485KGP5</accession>
<dbReference type="EMBL" id="CAADRA010001505">
    <property type="protein sequence ID" value="VFT82167.1"/>
    <property type="molecule type" value="Genomic_DNA"/>
</dbReference>
<evidence type="ECO:0000256" key="2">
    <source>
        <dbReference type="ARBA" id="ARBA00007991"/>
    </source>
</evidence>
<dbReference type="AlphaFoldDB" id="A0A485KGP5"/>
<protein>
    <submittedName>
        <fullName evidence="6">Aste57867_5086 protein</fullName>
    </submittedName>
</protein>
<sequence length="1066" mass="117271">MLSVDEFIQCCQVFLVHGSAGSTVQKTAHDRLLVFQQLPNAWQVALQVLCTSVESGGAVPDSATFISAQIVRHAVPMVVEADQIQIRDHLLQYLRCSKARVHRNVTPVERLVCLGLASAVVHIQPDWGTWKDQLQRALLDDVATASLGLHLLLEVLAGVPGEIYSACSSVALNNLDATRVERMVHEFQREKLHVLHLVRDTLQSSSAPDASFVALTVLQNWGRDTMPLVGADFGLHCLDLSDGSVSPFAFMHPRPHRPCSELFPQLMAMAVGAKTDVSQLATEIICDAFAQTSSAPDTPPETYISEATLVVTLVRQLLATQPILEQTRASLASQSIDDIDADNDATVVAARNLAKIGATIACGDSHCLFAGGWCRDVRHAQGCDDSLGLAFLNFLVLCTSFPVAAVVEPTLEFWYTVLEMDRRWKAVPALDAASDYAAFLQGALPTLQQVVGHLLKRCQYPASFIETNRLLSDQSDVDDVRELRRDIGDALLSLCSNWPSPTPGNPLMGSFLCLDNMVHMMKASQDIPELDALLFVLDYMVELFDLDDIEPTDAVYMSVQQLWQSAIQDFARFPDHTLLLHGMSRLISSLVVPLEFDGAYYLSMVTVLAKGLKYPAVCTTCAKSLLKVSSILSKRRVDLSIRGECIQLLLATVENELTYTTLLHHQAAYGDFLEALLRFGHTFPDADYVTLVNCAFPRLVASLQTMGPSSNVVDVAAVFYLLARGMRGIQNLPIRDAFLVQEWPLIHPIATHHGVHAKVRDTAVDLFVSMLPSCSHADTIAAIIQLSLRWHDHYAAPSTLTCLGVLADVSVAQVALQPLVVESLAVAFRSFSRKFNFDPRLPPDASKTQLLQRFHAPPEDLAQEAVQFFAMIRDVLRAVPRLVYRRDDASSSCLLSNVLQFGCDVLAVDHKLPDVTDAVCGFFSDVLSLDTESTAPIMGLWQPLATAWVESLLIFVAISTISSKTRCVSNVFHQSLHAGNTESHLREMFGAALQQVLVQRQLFQQQMGAADALRLAQTMLGVKDKRKFQVFLNTTSMYLQGYGPPPWSTPILLSPRSPLASIDIWT</sequence>
<keyword evidence="4" id="KW-0539">Nucleus</keyword>
<keyword evidence="7" id="KW-1185">Reference proteome</keyword>
<dbReference type="InterPro" id="IPR016024">
    <property type="entry name" value="ARM-type_fold"/>
</dbReference>
<dbReference type="Proteomes" id="UP000332933">
    <property type="component" value="Unassembled WGS sequence"/>
</dbReference>
<evidence type="ECO:0000313" key="6">
    <source>
        <dbReference type="EMBL" id="VFT82167.1"/>
    </source>
</evidence>
<evidence type="ECO:0000313" key="7">
    <source>
        <dbReference type="Proteomes" id="UP000332933"/>
    </source>
</evidence>
<dbReference type="GO" id="GO:0005737">
    <property type="term" value="C:cytoplasm"/>
    <property type="evidence" value="ECO:0007669"/>
    <property type="project" value="TreeGrafter"/>
</dbReference>
<dbReference type="OrthoDB" id="435593at2759"/>
<reference evidence="5" key="2">
    <citation type="submission" date="2019-06" db="EMBL/GenBank/DDBJ databases">
        <title>Genomics analysis of Aphanomyces spp. identifies a new class of oomycete effector associated with host adaptation.</title>
        <authorList>
            <person name="Gaulin E."/>
        </authorList>
    </citation>
    <scope>NUCLEOTIDE SEQUENCE</scope>
    <source>
        <strain evidence="5">CBS 578.67</strain>
    </source>
</reference>
<evidence type="ECO:0000313" key="5">
    <source>
        <dbReference type="EMBL" id="KAF0711828.1"/>
    </source>
</evidence>
<comment type="similarity">
    <text evidence="2">Belongs to the importin beta family.</text>
</comment>
<dbReference type="SUPFAM" id="SSF48371">
    <property type="entry name" value="ARM repeat"/>
    <property type="match status" value="1"/>
</dbReference>
<gene>
    <name evidence="6" type="primary">Aste57867_5086</name>
    <name evidence="5" type="ORF">As57867_005073</name>
    <name evidence="6" type="ORF">ASTE57867_5086</name>
</gene>
<dbReference type="EMBL" id="VJMH01001504">
    <property type="protein sequence ID" value="KAF0711828.1"/>
    <property type="molecule type" value="Genomic_DNA"/>
</dbReference>
<name>A0A485KGP5_9STRA</name>
<dbReference type="InterPro" id="IPR011989">
    <property type="entry name" value="ARM-like"/>
</dbReference>